<dbReference type="KEGG" id="pchm:VFPPC_18479"/>
<keyword evidence="4" id="KW-0862">Zinc</keyword>
<dbReference type="AlphaFoldDB" id="A0A219ANE7"/>
<evidence type="ECO:0000256" key="3">
    <source>
        <dbReference type="ARBA" id="ARBA00022793"/>
    </source>
</evidence>
<keyword evidence="3 8" id="KW-0210">Decarboxylase</keyword>
<dbReference type="InterPro" id="IPR006680">
    <property type="entry name" value="Amidohydro-rel"/>
</dbReference>
<evidence type="ECO:0000256" key="4">
    <source>
        <dbReference type="ARBA" id="ARBA00022833"/>
    </source>
</evidence>
<dbReference type="PANTHER" id="PTHR21240">
    <property type="entry name" value="2-AMINO-3-CARBOXYLMUCONATE-6-SEMIALDEHYDE DECARBOXYLASE"/>
    <property type="match status" value="1"/>
</dbReference>
<protein>
    <recommendedName>
        <fullName evidence="7">6-methylsalicylate decarboxylase</fullName>
        <ecNumber evidence="7">4.1.1.52</ecNumber>
    </recommendedName>
</protein>
<dbReference type="EC" id="4.1.1.52" evidence="7"/>
<reference evidence="10 11" key="1">
    <citation type="journal article" date="2016" name="PLoS Pathog.">
        <title>Biosynthesis of antibiotic leucinostatins in bio-control fungus Purpureocillium lilacinum and their inhibition on phytophthora revealed by genome mining.</title>
        <authorList>
            <person name="Wang G."/>
            <person name="Liu Z."/>
            <person name="Lin R."/>
            <person name="Li E."/>
            <person name="Mao Z."/>
            <person name="Ling J."/>
            <person name="Yang Y."/>
            <person name="Yin W.B."/>
            <person name="Xie B."/>
        </authorList>
    </citation>
    <scope>NUCLEOTIDE SEQUENCE [LARGE SCALE GENOMIC DNA]</scope>
    <source>
        <strain evidence="10">170</strain>
    </source>
</reference>
<comment type="caution">
    <text evidence="10">The sequence shown here is derived from an EMBL/GenBank/DDBJ whole genome shotgun (WGS) entry which is preliminary data.</text>
</comment>
<evidence type="ECO:0000256" key="1">
    <source>
        <dbReference type="ARBA" id="ARBA00005871"/>
    </source>
</evidence>
<dbReference type="Pfam" id="PF04909">
    <property type="entry name" value="Amidohydro_2"/>
    <property type="match status" value="1"/>
</dbReference>
<dbReference type="GeneID" id="33937236"/>
<evidence type="ECO:0000256" key="8">
    <source>
        <dbReference type="RuleBase" id="RU366045"/>
    </source>
</evidence>
<organism evidence="10 11">
    <name type="scientific">Pochonia chlamydosporia 170</name>
    <dbReference type="NCBI Taxonomy" id="1380566"/>
    <lineage>
        <taxon>Eukaryota</taxon>
        <taxon>Fungi</taxon>
        <taxon>Dikarya</taxon>
        <taxon>Ascomycota</taxon>
        <taxon>Pezizomycotina</taxon>
        <taxon>Sordariomycetes</taxon>
        <taxon>Hypocreomycetidae</taxon>
        <taxon>Hypocreales</taxon>
        <taxon>Clavicipitaceae</taxon>
        <taxon>Pochonia</taxon>
    </lineage>
</organism>
<dbReference type="GO" id="GO:0046872">
    <property type="term" value="F:metal ion binding"/>
    <property type="evidence" value="ECO:0007669"/>
    <property type="project" value="UniProtKB-KW"/>
</dbReference>
<dbReference type="SUPFAM" id="SSF51556">
    <property type="entry name" value="Metallo-dependent hydrolases"/>
    <property type="match status" value="1"/>
</dbReference>
<accession>A0A219ANE7</accession>
<comment type="catalytic activity">
    <reaction evidence="6">
        <text>6-methylsalicylate + H(+) = 3-methylphenol + CO2</text>
        <dbReference type="Rhea" id="RHEA:23112"/>
        <dbReference type="ChEBI" id="CHEBI:15378"/>
        <dbReference type="ChEBI" id="CHEBI:16526"/>
        <dbReference type="ChEBI" id="CHEBI:17231"/>
        <dbReference type="ChEBI" id="CHEBI:36658"/>
        <dbReference type="EC" id="4.1.1.52"/>
    </reaction>
    <physiologicalReaction direction="left-to-right" evidence="6">
        <dbReference type="Rhea" id="RHEA:23113"/>
    </physiologicalReaction>
</comment>
<dbReference type="Gene3D" id="3.20.20.140">
    <property type="entry name" value="Metal-dependent hydrolases"/>
    <property type="match status" value="1"/>
</dbReference>
<dbReference type="EMBL" id="LSBJ02000020">
    <property type="protein sequence ID" value="OWT42368.1"/>
    <property type="molecule type" value="Genomic_DNA"/>
</dbReference>
<dbReference type="Proteomes" id="UP000078397">
    <property type="component" value="Unassembled WGS sequence"/>
</dbReference>
<dbReference type="InterPro" id="IPR032465">
    <property type="entry name" value="ACMSD"/>
</dbReference>
<evidence type="ECO:0000256" key="5">
    <source>
        <dbReference type="ARBA" id="ARBA00023239"/>
    </source>
</evidence>
<feature type="domain" description="Amidohydrolase-related" evidence="9">
    <location>
        <begin position="7"/>
        <end position="180"/>
    </location>
</feature>
<dbReference type="GO" id="GO:0019748">
    <property type="term" value="P:secondary metabolic process"/>
    <property type="evidence" value="ECO:0007669"/>
    <property type="project" value="TreeGrafter"/>
</dbReference>
<keyword evidence="2" id="KW-0479">Metal-binding</keyword>
<dbReference type="OrthoDB" id="2832284at2759"/>
<evidence type="ECO:0000256" key="2">
    <source>
        <dbReference type="ARBA" id="ARBA00022723"/>
    </source>
</evidence>
<dbReference type="PANTHER" id="PTHR21240:SF29">
    <property type="entry name" value="AMIDOHYDROLASE-RELATED DOMAIN-CONTAINING PROTEIN"/>
    <property type="match status" value="1"/>
</dbReference>
<evidence type="ECO:0000256" key="6">
    <source>
        <dbReference type="ARBA" id="ARBA00036832"/>
    </source>
</evidence>
<evidence type="ECO:0000313" key="10">
    <source>
        <dbReference type="EMBL" id="OWT42368.1"/>
    </source>
</evidence>
<sequence length="264" mass="29830">MSNFYGMYFGDPDLFPIYEALNKLNVTIFEHPTTPCTEYNHLKYDITAEAPTITQKEWQSLNRPVATRQFAAPTLDFPFDTARTFADLFYSEIPTRFSRLKWIIPHAGGGLIPTLDRIVGYSTLYPHLNLTRSSMIATLAKSFYFDLAGPWPVDSAIPSLLRWVDYTHIMWGSDIPFTPLVAAAAGISHLTWMFRRSDVAMRGGYSGKGIRELFRRGGLVKTSLRKSRLTSEPKHVLTSQYSGLAVLGQARFWCLVGPRAVRVP</sequence>
<dbReference type="InterPro" id="IPR032466">
    <property type="entry name" value="Metal_Hydrolase"/>
</dbReference>
<keyword evidence="11" id="KW-1185">Reference proteome</keyword>
<dbReference type="GO" id="GO:0047596">
    <property type="term" value="F:6-methylsalicylate decarboxylase activity"/>
    <property type="evidence" value="ECO:0007669"/>
    <property type="project" value="UniProtKB-EC"/>
</dbReference>
<comment type="similarity">
    <text evidence="1">Belongs to the metallo-dependent hydrolases superfamily. ACMSD family.</text>
</comment>
<evidence type="ECO:0000259" key="9">
    <source>
        <dbReference type="Pfam" id="PF04909"/>
    </source>
</evidence>
<evidence type="ECO:0000313" key="11">
    <source>
        <dbReference type="Proteomes" id="UP000078397"/>
    </source>
</evidence>
<proteinExistence type="inferred from homology"/>
<gene>
    <name evidence="10" type="ORF">VFPPC_18479</name>
</gene>
<name>A0A219ANE7_METCM</name>
<dbReference type="RefSeq" id="XP_022284898.1">
    <property type="nucleotide sequence ID" value="XM_022430081.1"/>
</dbReference>
<keyword evidence="5 8" id="KW-0456">Lyase</keyword>
<evidence type="ECO:0000256" key="7">
    <source>
        <dbReference type="ARBA" id="ARBA00038889"/>
    </source>
</evidence>
<dbReference type="GO" id="GO:0016787">
    <property type="term" value="F:hydrolase activity"/>
    <property type="evidence" value="ECO:0007669"/>
    <property type="project" value="UniProtKB-KW"/>
</dbReference>
<dbReference type="GO" id="GO:0005829">
    <property type="term" value="C:cytosol"/>
    <property type="evidence" value="ECO:0007669"/>
    <property type="project" value="TreeGrafter"/>
</dbReference>